<evidence type="ECO:0000313" key="2">
    <source>
        <dbReference type="Proteomes" id="UP000005237"/>
    </source>
</evidence>
<sequence length="121" mass="13910">MLLAKKKEQRQQCWCKFESSNFPPGFLMAQSTLRESADGLIWFLSQQKCPKVIKTRKGGNGIEYWEHLNDESNIKPSSYIGNLGKARRNISNAIVGKRQSPISRRQYALLLNIEKAIRNEL</sequence>
<keyword evidence="2" id="KW-1185">Reference proteome</keyword>
<reference evidence="2" key="1">
    <citation type="submission" date="2010-08" db="EMBL/GenBank/DDBJ databases">
        <authorList>
            <consortium name="Caenorhabditis japonica Sequencing Consortium"/>
            <person name="Wilson R.K."/>
        </authorList>
    </citation>
    <scope>NUCLEOTIDE SEQUENCE [LARGE SCALE GENOMIC DNA]</scope>
    <source>
        <strain evidence="2">DF5081</strain>
    </source>
</reference>
<dbReference type="EnsemblMetazoa" id="CJA38452.1">
    <property type="protein sequence ID" value="CJA38452.1"/>
    <property type="gene ID" value="WBGene00214299"/>
</dbReference>
<protein>
    <submittedName>
        <fullName evidence="1">Uncharacterized protein</fullName>
    </submittedName>
</protein>
<dbReference type="Proteomes" id="UP000005237">
    <property type="component" value="Unassembled WGS sequence"/>
</dbReference>
<organism evidence="1 2">
    <name type="scientific">Caenorhabditis japonica</name>
    <dbReference type="NCBI Taxonomy" id="281687"/>
    <lineage>
        <taxon>Eukaryota</taxon>
        <taxon>Metazoa</taxon>
        <taxon>Ecdysozoa</taxon>
        <taxon>Nematoda</taxon>
        <taxon>Chromadorea</taxon>
        <taxon>Rhabditida</taxon>
        <taxon>Rhabditina</taxon>
        <taxon>Rhabditomorpha</taxon>
        <taxon>Rhabditoidea</taxon>
        <taxon>Rhabditidae</taxon>
        <taxon>Peloderinae</taxon>
        <taxon>Caenorhabditis</taxon>
    </lineage>
</organism>
<evidence type="ECO:0000313" key="1">
    <source>
        <dbReference type="EnsemblMetazoa" id="CJA38452.1"/>
    </source>
</evidence>
<proteinExistence type="predicted"/>
<name>A0A8R1EKM9_CAEJA</name>
<reference evidence="1" key="2">
    <citation type="submission" date="2022-06" db="UniProtKB">
        <authorList>
            <consortium name="EnsemblMetazoa"/>
        </authorList>
    </citation>
    <scope>IDENTIFICATION</scope>
    <source>
        <strain evidence="1">DF5081</strain>
    </source>
</reference>
<accession>A0A8R1EKM9</accession>
<dbReference type="AlphaFoldDB" id="A0A8R1EKM9"/>